<dbReference type="Proteomes" id="UP000606172">
    <property type="component" value="Unassembled WGS sequence"/>
</dbReference>
<gene>
    <name evidence="2" type="ORF">Ssi02_14440</name>
</gene>
<proteinExistence type="predicted"/>
<evidence type="ECO:0000313" key="3">
    <source>
        <dbReference type="Proteomes" id="UP000606172"/>
    </source>
</evidence>
<evidence type="ECO:0000313" key="2">
    <source>
        <dbReference type="EMBL" id="GII91213.1"/>
    </source>
</evidence>
<name>A0A919RC73_9ACTN</name>
<feature type="region of interest" description="Disordered" evidence="1">
    <location>
        <begin position="1"/>
        <end position="28"/>
    </location>
</feature>
<evidence type="ECO:0000256" key="1">
    <source>
        <dbReference type="SAM" id="MobiDB-lite"/>
    </source>
</evidence>
<reference evidence="2" key="1">
    <citation type="submission" date="2021-01" db="EMBL/GenBank/DDBJ databases">
        <title>Whole genome shotgun sequence of Sinosporangium siamense NBRC 109515.</title>
        <authorList>
            <person name="Komaki H."/>
            <person name="Tamura T."/>
        </authorList>
    </citation>
    <scope>NUCLEOTIDE SEQUENCE</scope>
    <source>
        <strain evidence="2">NBRC 109515</strain>
    </source>
</reference>
<comment type="caution">
    <text evidence="2">The sequence shown here is derived from an EMBL/GenBank/DDBJ whole genome shotgun (WGS) entry which is preliminary data.</text>
</comment>
<organism evidence="2 3">
    <name type="scientific">Sinosporangium siamense</name>
    <dbReference type="NCBI Taxonomy" id="1367973"/>
    <lineage>
        <taxon>Bacteria</taxon>
        <taxon>Bacillati</taxon>
        <taxon>Actinomycetota</taxon>
        <taxon>Actinomycetes</taxon>
        <taxon>Streptosporangiales</taxon>
        <taxon>Streptosporangiaceae</taxon>
        <taxon>Sinosporangium</taxon>
    </lineage>
</organism>
<keyword evidence="3" id="KW-1185">Reference proteome</keyword>
<sequence length="98" mass="10623">MSPDPGVNDLPADAVTTNPMPAEDTVPTEDQVPAAEPFDDFYAPAVSLNRLRARVGVPAAAPPDLLLRALEPPEVKVRHIPLLDILRSAYRGLESEER</sequence>
<protein>
    <submittedName>
        <fullName evidence="2">Uncharacterized protein</fullName>
    </submittedName>
</protein>
<accession>A0A919RC73</accession>
<dbReference type="AlphaFoldDB" id="A0A919RC73"/>
<dbReference type="EMBL" id="BOOW01000008">
    <property type="protein sequence ID" value="GII91213.1"/>
    <property type="molecule type" value="Genomic_DNA"/>
</dbReference>